<dbReference type="GO" id="GO:0006508">
    <property type="term" value="P:proteolysis"/>
    <property type="evidence" value="ECO:0007669"/>
    <property type="project" value="UniProtKB-KW"/>
</dbReference>
<feature type="domain" description="Peptidase M16 N-terminal" evidence="10">
    <location>
        <begin position="62"/>
        <end position="193"/>
    </location>
</feature>
<evidence type="ECO:0000256" key="8">
    <source>
        <dbReference type="RuleBase" id="RU004447"/>
    </source>
</evidence>
<dbReference type="Pfam" id="PF00675">
    <property type="entry name" value="Peptidase_M16"/>
    <property type="match status" value="1"/>
</dbReference>
<protein>
    <submittedName>
        <fullName evidence="12">Peptidase M16 inactive domain protein</fullName>
    </submittedName>
</protein>
<comment type="similarity">
    <text evidence="2 8">Belongs to the peptidase M16 family.</text>
</comment>
<evidence type="ECO:0000259" key="11">
    <source>
        <dbReference type="Pfam" id="PF05193"/>
    </source>
</evidence>
<feature type="domain" description="Peptidase M16 C-terminal" evidence="11">
    <location>
        <begin position="695"/>
        <end position="873"/>
    </location>
</feature>
<evidence type="ECO:0000256" key="1">
    <source>
        <dbReference type="ARBA" id="ARBA00001947"/>
    </source>
</evidence>
<keyword evidence="3" id="KW-0645">Protease</keyword>
<sequence>MQTRFLRRASLFLLFLPTLLSAQPLKNDATYRTGKLKNGLTYFIRHNAKEPGVADFYIAQRVGSILEEPRQRGLAHFLEHMAFNGTKHFRNDGTSPGIVPWCETIGVKFGTNLNAYTSIDETVYNISQVPLKRSSVVDSVLLILHDWSHYLLLQDKEIDKERGVIHEEWRTRRAKMASQRMYEKLQPTIFKGSKYEDCMPIGSMDIVDNFPYQDLKDYYHKWYRPDLQAIVVVGDIDVNAIEAKIKQLFSSIPTPKNPAKRIYYPVPDNKRMIVAVEKDSEQPIVLAGLHMKHPATPFAQKGQTSYVRDGYIENLITAMLSERLTNLKRLNPSPVLSASARTGSFLVTQTKEAFSLSFGCKEDNIRGSFRAVIGETERARRFGFTDTELQRAKADALQRAQTRFAERNERRNRTLAMQAVRHFLSSEPMLTPDEKFALTKRFDAEVSLKEVNEAARKLISNENQVLTVLAPQKAGFTLPSNQELEQYVLQAQADNSYQPYKEEALPATLIEHAPKAGTIVSEQPYGHFGVTKIVLSNGIEVYVKPTNFANDEITMRLWGEGGLSLCPETDAPNFSFLPNAIVDGGVGAFSADRLDKMLAGKQVRVSPFVGQETQGISGQSNRKDLATMFQLAYLYFTAPRTDTTAFATDIDRRRAMMKNRNANPQVEYNDSVSLIVYGRNERTAPTTLERVNKANYQRIMQLYRERFADATGFKMLLVGNVNIDSLRPLLCQYVASLPAAGRKESFVNNFPQVRNVNETHVFTKKMNTPSALVTIIYTFDLPFTPKSNLALDALRRVLSIAFTDSIREEKGGAYGVGVQGELDCNSRPNSLLKIGFRTGPEKYAALMPIVYRQLAHVAQGRINPESIRKIKAYLKKAHQQETLVNDYWNSIVYQQLRYGIDLHSDYDALVDQLSATDIQQVAQAIIKSNRRIEITMKSE</sequence>
<keyword evidence="4" id="KW-0479">Metal-binding</keyword>
<dbReference type="HOGENOM" id="CLU_008156_0_0_10"/>
<dbReference type="RefSeq" id="WP_018967129.1">
    <property type="nucleotide sequence ID" value="NZ_KB899213.1"/>
</dbReference>
<reference evidence="12 13" key="1">
    <citation type="submission" date="2013-08" db="EMBL/GenBank/DDBJ databases">
        <authorList>
            <person name="Weinstock G."/>
            <person name="Sodergren E."/>
            <person name="Wylie T."/>
            <person name="Fulton L."/>
            <person name="Fulton R."/>
            <person name="Fronick C."/>
            <person name="O'Laughlin M."/>
            <person name="Godfrey J."/>
            <person name="Miner T."/>
            <person name="Herter B."/>
            <person name="Appelbaum E."/>
            <person name="Cordes M."/>
            <person name="Lek S."/>
            <person name="Wollam A."/>
            <person name="Pepin K.H."/>
            <person name="Palsikar V.B."/>
            <person name="Mitreva M."/>
            <person name="Wilson R.K."/>
        </authorList>
    </citation>
    <scope>NUCLEOTIDE SEQUENCE [LARGE SCALE GENOMIC DNA]</scope>
    <source>
        <strain evidence="12 13">ATCC 15930</strain>
    </source>
</reference>
<keyword evidence="13" id="KW-1185">Reference proteome</keyword>
<proteinExistence type="inferred from homology"/>
<dbReference type="Pfam" id="PF05193">
    <property type="entry name" value="Peptidase_M16_C"/>
    <property type="match status" value="2"/>
</dbReference>
<evidence type="ECO:0000256" key="9">
    <source>
        <dbReference type="SAM" id="SignalP"/>
    </source>
</evidence>
<evidence type="ECO:0000256" key="6">
    <source>
        <dbReference type="ARBA" id="ARBA00022833"/>
    </source>
</evidence>
<dbReference type="InterPro" id="IPR001431">
    <property type="entry name" value="Pept_M16_Zn_BS"/>
</dbReference>
<keyword evidence="6" id="KW-0862">Zinc</keyword>
<dbReference type="eggNOG" id="COG0612">
    <property type="taxonomic scope" value="Bacteria"/>
</dbReference>
<evidence type="ECO:0000259" key="10">
    <source>
        <dbReference type="Pfam" id="PF00675"/>
    </source>
</evidence>
<evidence type="ECO:0000256" key="2">
    <source>
        <dbReference type="ARBA" id="ARBA00007261"/>
    </source>
</evidence>
<dbReference type="PROSITE" id="PS00143">
    <property type="entry name" value="INSULINASE"/>
    <property type="match status" value="1"/>
</dbReference>
<dbReference type="SUPFAM" id="SSF63411">
    <property type="entry name" value="LuxS/MPP-like metallohydrolase"/>
    <property type="match status" value="4"/>
</dbReference>
<feature type="signal peptide" evidence="9">
    <location>
        <begin position="1"/>
        <end position="22"/>
    </location>
</feature>
<name>A0A069QDR1_HOYLO</name>
<evidence type="ECO:0000256" key="7">
    <source>
        <dbReference type="ARBA" id="ARBA00023049"/>
    </source>
</evidence>
<dbReference type="InterPro" id="IPR050626">
    <property type="entry name" value="Peptidase_M16"/>
</dbReference>
<dbReference type="Gene3D" id="3.30.830.10">
    <property type="entry name" value="Metalloenzyme, LuxS/M16 peptidase-like"/>
    <property type="match status" value="4"/>
</dbReference>
<dbReference type="GO" id="GO:0046872">
    <property type="term" value="F:metal ion binding"/>
    <property type="evidence" value="ECO:0007669"/>
    <property type="project" value="UniProtKB-KW"/>
</dbReference>
<dbReference type="InterPro" id="IPR011249">
    <property type="entry name" value="Metalloenz_LuxS/M16"/>
</dbReference>
<dbReference type="AlphaFoldDB" id="A0A069QDR1"/>
<comment type="cofactor">
    <cofactor evidence="1">
        <name>Zn(2+)</name>
        <dbReference type="ChEBI" id="CHEBI:29105"/>
    </cofactor>
</comment>
<feature type="chain" id="PRO_5001665154" evidence="9">
    <location>
        <begin position="23"/>
        <end position="939"/>
    </location>
</feature>
<evidence type="ECO:0000313" key="13">
    <source>
        <dbReference type="Proteomes" id="UP000027442"/>
    </source>
</evidence>
<accession>A0A069QDR1</accession>
<dbReference type="Proteomes" id="UP000027442">
    <property type="component" value="Unassembled WGS sequence"/>
</dbReference>
<dbReference type="EMBL" id="JNGW01000126">
    <property type="protein sequence ID" value="KDR51033.1"/>
    <property type="molecule type" value="Genomic_DNA"/>
</dbReference>
<dbReference type="PANTHER" id="PTHR43690:SF17">
    <property type="entry name" value="PROTEIN YHJJ"/>
    <property type="match status" value="1"/>
</dbReference>
<feature type="domain" description="Peptidase M16 C-terminal" evidence="11">
    <location>
        <begin position="210"/>
        <end position="394"/>
    </location>
</feature>
<comment type="caution">
    <text evidence="12">The sequence shown here is derived from an EMBL/GenBank/DDBJ whole genome shotgun (WGS) entry which is preliminary data.</text>
</comment>
<dbReference type="InterPro" id="IPR011765">
    <property type="entry name" value="Pept_M16_N"/>
</dbReference>
<organism evidence="12 13">
    <name type="scientific">Hoylesella loescheii DSM 19665 = JCM 12249 = ATCC 15930</name>
    <dbReference type="NCBI Taxonomy" id="1122985"/>
    <lineage>
        <taxon>Bacteria</taxon>
        <taxon>Pseudomonadati</taxon>
        <taxon>Bacteroidota</taxon>
        <taxon>Bacteroidia</taxon>
        <taxon>Bacteroidales</taxon>
        <taxon>Prevotellaceae</taxon>
        <taxon>Hoylesella</taxon>
    </lineage>
</organism>
<dbReference type="PATRIC" id="fig|1122985.7.peg.3016"/>
<evidence type="ECO:0000256" key="3">
    <source>
        <dbReference type="ARBA" id="ARBA00022670"/>
    </source>
</evidence>
<keyword evidence="9" id="KW-0732">Signal</keyword>
<evidence type="ECO:0000313" key="12">
    <source>
        <dbReference type="EMBL" id="KDR51033.1"/>
    </source>
</evidence>
<evidence type="ECO:0000256" key="4">
    <source>
        <dbReference type="ARBA" id="ARBA00022723"/>
    </source>
</evidence>
<keyword evidence="5" id="KW-0378">Hydrolase</keyword>
<keyword evidence="7" id="KW-0482">Metalloprotease</keyword>
<evidence type="ECO:0000256" key="5">
    <source>
        <dbReference type="ARBA" id="ARBA00022801"/>
    </source>
</evidence>
<dbReference type="GO" id="GO:0004222">
    <property type="term" value="F:metalloendopeptidase activity"/>
    <property type="evidence" value="ECO:0007669"/>
    <property type="project" value="InterPro"/>
</dbReference>
<dbReference type="InterPro" id="IPR007863">
    <property type="entry name" value="Peptidase_M16_C"/>
</dbReference>
<dbReference type="PANTHER" id="PTHR43690">
    <property type="entry name" value="NARDILYSIN"/>
    <property type="match status" value="1"/>
</dbReference>
<gene>
    <name evidence="12" type="ORF">HMPREF1991_02918</name>
</gene>